<evidence type="ECO:0000313" key="3">
    <source>
        <dbReference type="Proteomes" id="UP000663760"/>
    </source>
</evidence>
<dbReference type="EMBL" id="LR746265">
    <property type="protein sequence ID" value="CAA7391760.1"/>
    <property type="molecule type" value="Genomic_DNA"/>
</dbReference>
<name>A0A7I8K545_SPIIN</name>
<protein>
    <submittedName>
        <fullName evidence="1">Uncharacterized protein</fullName>
    </submittedName>
</protein>
<keyword evidence="3" id="KW-1185">Reference proteome</keyword>
<organism evidence="1 3">
    <name type="scientific">Spirodela intermedia</name>
    <name type="common">Intermediate duckweed</name>
    <dbReference type="NCBI Taxonomy" id="51605"/>
    <lineage>
        <taxon>Eukaryota</taxon>
        <taxon>Viridiplantae</taxon>
        <taxon>Streptophyta</taxon>
        <taxon>Embryophyta</taxon>
        <taxon>Tracheophyta</taxon>
        <taxon>Spermatophyta</taxon>
        <taxon>Magnoliopsida</taxon>
        <taxon>Liliopsida</taxon>
        <taxon>Araceae</taxon>
        <taxon>Lemnoideae</taxon>
        <taxon>Spirodela</taxon>
    </lineage>
</organism>
<reference evidence="1" key="1">
    <citation type="submission" date="2020-02" db="EMBL/GenBank/DDBJ databases">
        <authorList>
            <person name="Scholz U."/>
            <person name="Mascher M."/>
            <person name="Fiebig A."/>
        </authorList>
    </citation>
    <scope>NUCLEOTIDE SEQUENCE</scope>
</reference>
<proteinExistence type="predicted"/>
<evidence type="ECO:0000313" key="2">
    <source>
        <dbReference type="EMBL" id="CAA7391766.1"/>
    </source>
</evidence>
<gene>
    <name evidence="1" type="ORF">SI8410_02002996</name>
    <name evidence="2" type="ORF">SI8410_02003002</name>
</gene>
<dbReference type="AlphaFoldDB" id="A0A7I8K545"/>
<evidence type="ECO:0000313" key="1">
    <source>
        <dbReference type="EMBL" id="CAA7391760.1"/>
    </source>
</evidence>
<dbReference type="Proteomes" id="UP000663760">
    <property type="component" value="Chromosome 2"/>
</dbReference>
<sequence>MGCRVISGGYHSTERKNGDLRLSDGCHLTERSWMEEVATHLLADRPLSDDGLFVNQLEIRLATSDVEGEWRTCAPSIQAKPSRSSSCSWLLSD</sequence>
<dbReference type="EMBL" id="LR746265">
    <property type="protein sequence ID" value="CAA7391766.1"/>
    <property type="molecule type" value="Genomic_DNA"/>
</dbReference>
<accession>A0A7I8K545</accession>